<dbReference type="GO" id="GO:0017070">
    <property type="term" value="F:U6 snRNA binding"/>
    <property type="evidence" value="ECO:0007669"/>
    <property type="project" value="TreeGrafter"/>
</dbReference>
<keyword evidence="5" id="KW-1185">Reference proteome</keyword>
<dbReference type="GO" id="GO:0071006">
    <property type="term" value="C:U2-type catalytic step 1 spliceosome"/>
    <property type="evidence" value="ECO:0007669"/>
    <property type="project" value="TreeGrafter"/>
</dbReference>
<reference evidence="5" key="2">
    <citation type="submission" date="2014-05" db="EMBL/GenBank/DDBJ databases">
        <title>The genome and life-stage specific transcriptomes of Globodera pallida elucidate key aspects of plant parasitism by a cyst nematode.</title>
        <authorList>
            <person name="Cotton J.A."/>
            <person name="Lilley C.J."/>
            <person name="Jones L.M."/>
            <person name="Kikuchi T."/>
            <person name="Reid A.J."/>
            <person name="Thorpe P."/>
            <person name="Tsai I.J."/>
            <person name="Beasley H."/>
            <person name="Blok V."/>
            <person name="Cock P.J.A."/>
            <person name="Van den Akker S.E."/>
            <person name="Holroyd N."/>
            <person name="Hunt M."/>
            <person name="Mantelin S."/>
            <person name="Naghra H."/>
            <person name="Pain A."/>
            <person name="Palomares-Rius J.E."/>
            <person name="Zarowiecki M."/>
            <person name="Berriman M."/>
            <person name="Jones J.T."/>
            <person name="Urwin P.E."/>
        </authorList>
    </citation>
    <scope>NUCLEOTIDE SEQUENCE [LARGE SCALE GENOMIC DNA]</scope>
    <source>
        <strain evidence="5">Lindley</strain>
    </source>
</reference>
<dbReference type="Pfam" id="PF21369">
    <property type="entry name" value="STL11_N"/>
    <property type="match status" value="1"/>
</dbReference>
<dbReference type="GO" id="GO:0071007">
    <property type="term" value="C:U2-type catalytic step 2 spliceosome"/>
    <property type="evidence" value="ECO:0007669"/>
    <property type="project" value="TreeGrafter"/>
</dbReference>
<dbReference type="GO" id="GO:0036002">
    <property type="term" value="F:pre-mRNA binding"/>
    <property type="evidence" value="ECO:0007669"/>
    <property type="project" value="TreeGrafter"/>
</dbReference>
<feature type="signal peptide" evidence="3">
    <location>
        <begin position="1"/>
        <end position="19"/>
    </location>
</feature>
<accession>A0A183CF41</accession>
<evidence type="ECO:0000256" key="2">
    <source>
        <dbReference type="SAM" id="MobiDB-lite"/>
    </source>
</evidence>
<keyword evidence="3" id="KW-0732">Signal</keyword>
<dbReference type="WBParaSite" id="GPLIN_001149600">
    <property type="protein sequence ID" value="GPLIN_001149600"/>
    <property type="gene ID" value="GPLIN_001149600"/>
</dbReference>
<evidence type="ECO:0000259" key="4">
    <source>
        <dbReference type="Pfam" id="PF21369"/>
    </source>
</evidence>
<reference evidence="5" key="1">
    <citation type="submission" date="2013-12" db="EMBL/GenBank/DDBJ databases">
        <authorList>
            <person name="Aslett M."/>
        </authorList>
    </citation>
    <scope>NUCLEOTIDE SEQUENCE [LARGE SCALE GENOMIC DNA]</scope>
    <source>
        <strain evidence="5">Lindley</strain>
    </source>
</reference>
<organism evidence="5 6">
    <name type="scientific">Globodera pallida</name>
    <name type="common">Potato cyst nematode worm</name>
    <name type="synonym">Heterodera pallida</name>
    <dbReference type="NCBI Taxonomy" id="36090"/>
    <lineage>
        <taxon>Eukaryota</taxon>
        <taxon>Metazoa</taxon>
        <taxon>Ecdysozoa</taxon>
        <taxon>Nematoda</taxon>
        <taxon>Chromadorea</taxon>
        <taxon>Rhabditida</taxon>
        <taxon>Tylenchina</taxon>
        <taxon>Tylenchomorpha</taxon>
        <taxon>Tylenchoidea</taxon>
        <taxon>Heteroderidae</taxon>
        <taxon>Heteroderinae</taxon>
        <taxon>Globodera</taxon>
    </lineage>
</organism>
<dbReference type="GO" id="GO:0000974">
    <property type="term" value="C:Prp19 complex"/>
    <property type="evidence" value="ECO:0007669"/>
    <property type="project" value="TreeGrafter"/>
</dbReference>
<name>A0A183CF41_GLOPA</name>
<dbReference type="InterPro" id="IPR039171">
    <property type="entry name" value="Cwc2/Slt11"/>
</dbReference>
<keyword evidence="1" id="KW-0694">RNA-binding</keyword>
<evidence type="ECO:0000313" key="6">
    <source>
        <dbReference type="WBParaSite" id="GPLIN_001149600"/>
    </source>
</evidence>
<sequence>MKLYAVVLIVLVILALSEGTGQQQEKSKSTNYSVIHHTRGNNFAKRAFVNASGPVNFIVIIWKARNDPLVWEEEAIQSQLIEAPRQWNGITKDFKDEDIGDGKVKAKASCCRSFEQALNRNTIDFNRPFYKKRQFLLLSTQPVNTMSMSKSSYTYNRKTFEDAEFPILCETCLGPNPYLRMSKDTHGGECKICERPFTTFRWMPGRGARYKKTERQPAAGFPRVHYPSQDPHRLGAKGDVVD</sequence>
<reference evidence="6" key="3">
    <citation type="submission" date="2016-06" db="UniProtKB">
        <authorList>
            <consortium name="WormBaseParasite"/>
        </authorList>
    </citation>
    <scope>IDENTIFICATION</scope>
</reference>
<dbReference type="AlphaFoldDB" id="A0A183CF41"/>
<dbReference type="InterPro" id="IPR048995">
    <property type="entry name" value="STL11/RBM22-like_N"/>
</dbReference>
<evidence type="ECO:0000313" key="5">
    <source>
        <dbReference type="Proteomes" id="UP000050741"/>
    </source>
</evidence>
<dbReference type="PANTHER" id="PTHR14089">
    <property type="entry name" value="PRE-MRNA-SPLICING FACTOR RBM22"/>
    <property type="match status" value="1"/>
</dbReference>
<feature type="chain" id="PRO_5008147511" description="STL11/RBM22-like N-terminal domain-containing protein" evidence="3">
    <location>
        <begin position="20"/>
        <end position="242"/>
    </location>
</feature>
<feature type="region of interest" description="Disordered" evidence="2">
    <location>
        <begin position="211"/>
        <end position="242"/>
    </location>
</feature>
<proteinExistence type="predicted"/>
<evidence type="ECO:0000256" key="1">
    <source>
        <dbReference type="ARBA" id="ARBA00022884"/>
    </source>
</evidence>
<dbReference type="PANTHER" id="PTHR14089:SF6">
    <property type="entry name" value="PRE-MRNA-SPLICING FACTOR RBM22"/>
    <property type="match status" value="1"/>
</dbReference>
<evidence type="ECO:0000256" key="3">
    <source>
        <dbReference type="SAM" id="SignalP"/>
    </source>
</evidence>
<feature type="domain" description="STL11/RBM22-like N-terminal" evidence="4">
    <location>
        <begin position="166"/>
        <end position="213"/>
    </location>
</feature>
<dbReference type="Proteomes" id="UP000050741">
    <property type="component" value="Unassembled WGS sequence"/>
</dbReference>
<protein>
    <recommendedName>
        <fullName evidence="4">STL11/RBM22-like N-terminal domain-containing protein</fullName>
    </recommendedName>
</protein>